<gene>
    <name evidence="15" type="ORF">DNTS_009147</name>
</gene>
<feature type="signal peptide" evidence="13">
    <location>
        <begin position="1"/>
        <end position="20"/>
    </location>
</feature>
<keyword evidence="4 13" id="KW-0732">Signal</keyword>
<dbReference type="InterPro" id="IPR017978">
    <property type="entry name" value="GPCR_3_C"/>
</dbReference>
<reference evidence="15 16" key="1">
    <citation type="journal article" date="2019" name="Sci. Data">
        <title>Hybrid genome assembly and annotation of Danionella translucida.</title>
        <authorList>
            <person name="Kadobianskyi M."/>
            <person name="Schulze L."/>
            <person name="Schuelke M."/>
            <person name="Judkewitz B."/>
        </authorList>
    </citation>
    <scope>NUCLEOTIDE SEQUENCE [LARGE SCALE GENOMIC DNA]</scope>
    <source>
        <strain evidence="15 16">Bolton</strain>
    </source>
</reference>
<accession>A0A553QAS9</accession>
<dbReference type="GO" id="GO:0004930">
    <property type="term" value="F:G protein-coupled receptor activity"/>
    <property type="evidence" value="ECO:0007669"/>
    <property type="project" value="UniProtKB-KW"/>
</dbReference>
<evidence type="ECO:0000256" key="5">
    <source>
        <dbReference type="ARBA" id="ARBA00022989"/>
    </source>
</evidence>
<dbReference type="PRINTS" id="PR00248">
    <property type="entry name" value="GPCRMGR"/>
</dbReference>
<dbReference type="InterPro" id="IPR001828">
    <property type="entry name" value="ANF_lig-bd_rcpt"/>
</dbReference>
<feature type="transmembrane region" description="Helical" evidence="12">
    <location>
        <begin position="775"/>
        <end position="798"/>
    </location>
</feature>
<dbReference type="CDD" id="cd15289">
    <property type="entry name" value="7tmC_TAS1R1"/>
    <property type="match status" value="1"/>
</dbReference>
<comment type="similarity">
    <text evidence="11">Belongs to the G-protein coupled receptor 3 family. TAS1R subfamily.</text>
</comment>
<dbReference type="PANTHER" id="PTHR24061:SF3">
    <property type="entry name" value="TASTE RECEPTOR TYPE 1 MEMBER 1"/>
    <property type="match status" value="1"/>
</dbReference>
<evidence type="ECO:0000313" key="16">
    <source>
        <dbReference type="Proteomes" id="UP000316079"/>
    </source>
</evidence>
<keyword evidence="2" id="KW-1003">Cell membrane</keyword>
<evidence type="ECO:0000256" key="4">
    <source>
        <dbReference type="ARBA" id="ARBA00022729"/>
    </source>
</evidence>
<proteinExistence type="inferred from homology"/>
<dbReference type="GO" id="GO:0050909">
    <property type="term" value="P:sensory perception of taste"/>
    <property type="evidence" value="ECO:0007669"/>
    <property type="project" value="UniProtKB-ARBA"/>
</dbReference>
<evidence type="ECO:0000256" key="6">
    <source>
        <dbReference type="ARBA" id="ARBA00023040"/>
    </source>
</evidence>
<keyword evidence="16" id="KW-1185">Reference proteome</keyword>
<dbReference type="GO" id="GO:0005886">
    <property type="term" value="C:plasma membrane"/>
    <property type="evidence" value="ECO:0007669"/>
    <property type="project" value="UniProtKB-SubCell"/>
</dbReference>
<feature type="transmembrane region" description="Helical" evidence="12">
    <location>
        <begin position="670"/>
        <end position="689"/>
    </location>
</feature>
<dbReference type="InterPro" id="IPR011500">
    <property type="entry name" value="GPCR_3_9-Cys_dom"/>
</dbReference>
<dbReference type="InterPro" id="IPR000068">
    <property type="entry name" value="GPCR_3_Ca_sens_rcpt-rel"/>
</dbReference>
<keyword evidence="5 12" id="KW-1133">Transmembrane helix</keyword>
<evidence type="ECO:0000256" key="7">
    <source>
        <dbReference type="ARBA" id="ARBA00023136"/>
    </source>
</evidence>
<dbReference type="FunFam" id="3.40.50.2300:FF:000016">
    <property type="entry name" value="Taste 1 receptor member 2"/>
    <property type="match status" value="1"/>
</dbReference>
<evidence type="ECO:0000256" key="13">
    <source>
        <dbReference type="SAM" id="SignalP"/>
    </source>
</evidence>
<dbReference type="FunFam" id="2.10.50.30:FF:000004">
    <property type="entry name" value="Taste receptor type 1 member 3-like protein"/>
    <property type="match status" value="1"/>
</dbReference>
<evidence type="ECO:0000256" key="12">
    <source>
        <dbReference type="SAM" id="Phobius"/>
    </source>
</evidence>
<evidence type="ECO:0000256" key="2">
    <source>
        <dbReference type="ARBA" id="ARBA00022475"/>
    </source>
</evidence>
<evidence type="ECO:0000259" key="14">
    <source>
        <dbReference type="PROSITE" id="PS50259"/>
    </source>
</evidence>
<evidence type="ECO:0000256" key="11">
    <source>
        <dbReference type="ARBA" id="ARBA00038492"/>
    </source>
</evidence>
<name>A0A553QAS9_9TELE</name>
<feature type="domain" description="G-protein coupled receptors family 3 profile" evidence="14">
    <location>
        <begin position="555"/>
        <end position="820"/>
    </location>
</feature>
<dbReference type="InterPro" id="IPR028082">
    <property type="entry name" value="Peripla_BP_I"/>
</dbReference>
<dbReference type="InterPro" id="IPR000337">
    <property type="entry name" value="GPCR_3"/>
</dbReference>
<dbReference type="PROSITE" id="PS00981">
    <property type="entry name" value="G_PROTEIN_RECEP_F3_3"/>
    <property type="match status" value="1"/>
</dbReference>
<comment type="subcellular location">
    <subcellularLocation>
        <location evidence="1">Cell membrane</location>
        <topology evidence="1">Multi-pass membrane protein</topology>
    </subcellularLocation>
</comment>
<dbReference type="PANTHER" id="PTHR24061">
    <property type="entry name" value="CALCIUM-SENSING RECEPTOR-RELATED"/>
    <property type="match status" value="1"/>
</dbReference>
<dbReference type="OrthoDB" id="5984008at2759"/>
<protein>
    <recommendedName>
        <fullName evidence="14">G-protein coupled receptors family 3 profile domain-containing protein</fullName>
    </recommendedName>
</protein>
<feature type="transmembrane region" description="Helical" evidence="12">
    <location>
        <begin position="593"/>
        <end position="614"/>
    </location>
</feature>
<dbReference type="AlphaFoldDB" id="A0A553QAS9"/>
<evidence type="ECO:0000256" key="1">
    <source>
        <dbReference type="ARBA" id="ARBA00004651"/>
    </source>
</evidence>
<feature type="transmembrane region" description="Helical" evidence="12">
    <location>
        <begin position="750"/>
        <end position="769"/>
    </location>
</feature>
<dbReference type="InterPro" id="IPR017979">
    <property type="entry name" value="GPCR_3_CS"/>
</dbReference>
<dbReference type="Pfam" id="PF01094">
    <property type="entry name" value="ANF_receptor"/>
    <property type="match status" value="1"/>
</dbReference>
<dbReference type="Pfam" id="PF00003">
    <property type="entry name" value="7tm_3"/>
    <property type="match status" value="1"/>
</dbReference>
<comment type="caution">
    <text evidence="15">The sequence shown here is derived from an EMBL/GenBank/DDBJ whole genome shotgun (WGS) entry which is preliminary data.</text>
</comment>
<evidence type="ECO:0000256" key="9">
    <source>
        <dbReference type="ARBA" id="ARBA00023180"/>
    </source>
</evidence>
<dbReference type="Gene3D" id="3.40.50.2300">
    <property type="match status" value="2"/>
</dbReference>
<evidence type="ECO:0000313" key="15">
    <source>
        <dbReference type="EMBL" id="TRY87048.1"/>
    </source>
</evidence>
<dbReference type="STRING" id="623744.A0A553QAS9"/>
<dbReference type="InterPro" id="IPR038550">
    <property type="entry name" value="GPCR_3_9-Cys_sf"/>
</dbReference>
<dbReference type="EMBL" id="SRMA01026163">
    <property type="protein sequence ID" value="TRY87048.1"/>
    <property type="molecule type" value="Genomic_DNA"/>
</dbReference>
<dbReference type="PROSITE" id="PS50259">
    <property type="entry name" value="G_PROTEIN_RECEP_F3_4"/>
    <property type="match status" value="1"/>
</dbReference>
<evidence type="ECO:0000256" key="8">
    <source>
        <dbReference type="ARBA" id="ARBA00023170"/>
    </source>
</evidence>
<keyword evidence="7 12" id="KW-0472">Membrane</keyword>
<dbReference type="Gene3D" id="2.10.50.30">
    <property type="entry name" value="GPCR, family 3, nine cysteines domain"/>
    <property type="match status" value="1"/>
</dbReference>
<keyword evidence="8" id="KW-0675">Receptor</keyword>
<keyword evidence="3 12" id="KW-0812">Transmembrane</keyword>
<evidence type="ECO:0000256" key="3">
    <source>
        <dbReference type="ARBA" id="ARBA00022692"/>
    </source>
</evidence>
<sequence length="828" mass="91605">METIWLSFTFLSLWFGSGDSWGLHLQGDYLISGWFPLHNSDNTIKSTPYLPDCKQGLINKHGYHLVQAFRYAVEEINNGTQKKLLPGVTLGYWTNDLCSNTASNLATLELLGHQVWENGSDAVAIIGPDSSSYSFTPAAALGAFLVPLISYEATNELLSNKFLYPSFFRTIPSDKNQVDAMIQILVKFNWTWIAVLGSDNSYGAQGMKSLSEQASLHNLCVAYQALIPAVTEKTQQYMLDMVKKILKTKVNTIVVFANKRRAAGFFPFVIGQNVTGKVWIGTEDWSVASTVSSIPGISTVGTVIGVAVKYAEFSGFEDFERVSASRMKEGGFQSQLPPSAPCLQNADLAEIATAGFALSQYDIVSSLNVYKAVYAVAHALHNILDCDSGWCKKHELKPWQVYQELKRVRFSIRNTSFYFDKSGDPPSGYDIVTWQWTNGQWSFKVVGSYSVGAKDLQLDASQVLWSGRVSPVTEVPESICSPECPYGHRKLLTGQHKCCFDCMACPPATFLNKSASPVPPGYTSCQACPADDWSEAKSEACVRREELYLAWGDALTTALFVYLSVTLFVTLGTALIFLLHLGTPVVKSAGGKTCLLMLAALTVASCSTLCHFSRPSRSGCLLKQPLFIISFTVCLACVTVRSFQVVCIFKWSSKLPRSYETWARKRGPEVFIFTVTILQLLISVLRLLLDPPFPSRDYDFYNDSIVLECSKTLSVGAFAELMFVCVLSLVCFCLSYMGKDLPANYNEAKCIAFSLMIYMISWITFFTAYCISRGSFVMALNVGAILLSVLGIVGGYFLPKVFIIIIKPQLNTAAHFQNCIQMYTMSKQ</sequence>
<dbReference type="Proteomes" id="UP000316079">
    <property type="component" value="Unassembled WGS sequence"/>
</dbReference>
<feature type="transmembrane region" description="Helical" evidence="12">
    <location>
        <begin position="559"/>
        <end position="581"/>
    </location>
</feature>
<feature type="transmembrane region" description="Helical" evidence="12">
    <location>
        <begin position="626"/>
        <end position="649"/>
    </location>
</feature>
<dbReference type="SUPFAM" id="SSF53822">
    <property type="entry name" value="Periplasmic binding protein-like I"/>
    <property type="match status" value="1"/>
</dbReference>
<feature type="chain" id="PRO_5022240970" description="G-protein coupled receptors family 3 profile domain-containing protein" evidence="13">
    <location>
        <begin position="21"/>
        <end position="828"/>
    </location>
</feature>
<keyword evidence="9" id="KW-0325">Glycoprotein</keyword>
<keyword evidence="10" id="KW-0807">Transducer</keyword>
<feature type="transmembrane region" description="Helical" evidence="12">
    <location>
        <begin position="717"/>
        <end position="738"/>
    </location>
</feature>
<organism evidence="15 16">
    <name type="scientific">Danionella cerebrum</name>
    <dbReference type="NCBI Taxonomy" id="2873325"/>
    <lineage>
        <taxon>Eukaryota</taxon>
        <taxon>Metazoa</taxon>
        <taxon>Chordata</taxon>
        <taxon>Craniata</taxon>
        <taxon>Vertebrata</taxon>
        <taxon>Euteleostomi</taxon>
        <taxon>Actinopterygii</taxon>
        <taxon>Neopterygii</taxon>
        <taxon>Teleostei</taxon>
        <taxon>Ostariophysi</taxon>
        <taxon>Cypriniformes</taxon>
        <taxon>Danionidae</taxon>
        <taxon>Danioninae</taxon>
        <taxon>Danionella</taxon>
    </lineage>
</organism>
<dbReference type="Pfam" id="PF07562">
    <property type="entry name" value="NCD3G"/>
    <property type="match status" value="1"/>
</dbReference>
<evidence type="ECO:0000256" key="10">
    <source>
        <dbReference type="ARBA" id="ARBA00023224"/>
    </source>
</evidence>
<keyword evidence="6" id="KW-0297">G-protein coupled receptor</keyword>